<name>A0A0F7L0L3_9VIRU</name>
<organism evidence="1">
    <name type="scientific">uncultured marine virus</name>
    <dbReference type="NCBI Taxonomy" id="186617"/>
    <lineage>
        <taxon>Viruses</taxon>
        <taxon>environmental samples</taxon>
    </lineage>
</organism>
<proteinExistence type="predicted"/>
<reference evidence="1" key="2">
    <citation type="submission" date="2015-03" db="EMBL/GenBank/DDBJ databases">
        <authorList>
            <person name="Chow C.-E.T."/>
            <person name="Winget D.M."/>
            <person name="White R.A.III."/>
            <person name="Hallam S.J."/>
            <person name="Suttle C.A."/>
        </authorList>
    </citation>
    <scope>NUCLEOTIDE SEQUENCE</scope>
    <source>
        <strain evidence="1">Anoxic3_3</strain>
    </source>
</reference>
<protein>
    <submittedName>
        <fullName evidence="1">Uncharacterized protein</fullName>
    </submittedName>
</protein>
<sequence>MCRYRLSMQLFLLSTPGTPGMLSIPPHHNLPLSFDHLNVRYLPLLVCIYKRVKFV</sequence>
<reference evidence="1" key="1">
    <citation type="journal article" date="2015" name="Front. Microbiol.">
        <title>Combining genomic sequencing methods to explore viral diversity and reveal potential virus-host interactions.</title>
        <authorList>
            <person name="Chow C.E."/>
            <person name="Winget D.M."/>
            <person name="White R.A.III."/>
            <person name="Hallam S.J."/>
            <person name="Suttle C.A."/>
        </authorList>
    </citation>
    <scope>NUCLEOTIDE SEQUENCE</scope>
    <source>
        <strain evidence="1">Anoxic3_3</strain>
    </source>
</reference>
<evidence type="ECO:0000313" key="1">
    <source>
        <dbReference type="EMBL" id="AKH46059.1"/>
    </source>
</evidence>
<accession>A0A0F7L0L3</accession>
<dbReference type="EMBL" id="KR029578">
    <property type="protein sequence ID" value="AKH46059.1"/>
    <property type="molecule type" value="Genomic_DNA"/>
</dbReference>